<dbReference type="EMBL" id="JAYRBN010000074">
    <property type="protein sequence ID" value="KAL2733480.1"/>
    <property type="molecule type" value="Genomic_DNA"/>
</dbReference>
<dbReference type="InterPro" id="IPR006076">
    <property type="entry name" value="FAD-dep_OxRdtase"/>
</dbReference>
<comment type="similarity">
    <text evidence="1">Belongs to the GcvT family.</text>
</comment>
<dbReference type="FunFam" id="3.30.70.1400:FF:000003">
    <property type="entry name" value="Pyruvate dehydrogenase phosphatase regulatory subunit"/>
    <property type="match status" value="1"/>
</dbReference>
<evidence type="ECO:0000313" key="6">
    <source>
        <dbReference type="EMBL" id="KAL2733480.1"/>
    </source>
</evidence>
<protein>
    <recommendedName>
        <fullName evidence="8">Pyruvate dehydrogenase phosphatase regulatory subunit, mitochondrial</fullName>
    </recommendedName>
</protein>
<dbReference type="SUPFAM" id="SSF103025">
    <property type="entry name" value="Folate-binding domain"/>
    <property type="match status" value="1"/>
</dbReference>
<feature type="domain" description="Aminomethyltransferase C-terminal" evidence="4">
    <location>
        <begin position="790"/>
        <end position="883"/>
    </location>
</feature>
<dbReference type="Gene3D" id="3.50.50.60">
    <property type="entry name" value="FAD/NAD(P)-binding domain"/>
    <property type="match status" value="1"/>
</dbReference>
<feature type="domain" description="FAD dependent oxidoreductase" evidence="2">
    <location>
        <begin position="71"/>
        <end position="427"/>
    </location>
</feature>
<comment type="caution">
    <text evidence="6">The sequence shown here is derived from an EMBL/GenBank/DDBJ whole genome shotgun (WGS) entry which is preliminary data.</text>
</comment>
<dbReference type="Pfam" id="PF01266">
    <property type="entry name" value="DAO"/>
    <property type="match status" value="1"/>
</dbReference>
<feature type="domain" description="GCVT N-terminal" evidence="3">
    <location>
        <begin position="489"/>
        <end position="771"/>
    </location>
</feature>
<dbReference type="InterPro" id="IPR032503">
    <property type="entry name" value="FAO_M"/>
</dbReference>
<dbReference type="Pfam" id="PF01571">
    <property type="entry name" value="GCV_T"/>
    <property type="match status" value="1"/>
</dbReference>
<evidence type="ECO:0000313" key="7">
    <source>
        <dbReference type="Proteomes" id="UP001607303"/>
    </source>
</evidence>
<dbReference type="InterPro" id="IPR013977">
    <property type="entry name" value="GcvT_C"/>
</dbReference>
<dbReference type="InterPro" id="IPR006222">
    <property type="entry name" value="GCVT_N"/>
</dbReference>
<dbReference type="Pfam" id="PF16350">
    <property type="entry name" value="FAO_M"/>
    <property type="match status" value="1"/>
</dbReference>
<evidence type="ECO:0000259" key="5">
    <source>
        <dbReference type="Pfam" id="PF16350"/>
    </source>
</evidence>
<dbReference type="Gene3D" id="2.40.30.110">
    <property type="entry name" value="Aminomethyltransferase beta-barrel domains"/>
    <property type="match status" value="1"/>
</dbReference>
<dbReference type="PANTHER" id="PTHR43757:SF15">
    <property type="entry name" value="PYRUVATE DEHYDROGENASE PHOSPHATASE REGULATORY SUBUNIT, MITOCHONDRIAL-LIKE"/>
    <property type="match status" value="1"/>
</dbReference>
<dbReference type="Gene3D" id="3.30.70.1400">
    <property type="entry name" value="Aminomethyltransferase beta-barrel domains"/>
    <property type="match status" value="1"/>
</dbReference>
<dbReference type="AlphaFoldDB" id="A0ABD2BLJ5"/>
<dbReference type="Gene3D" id="3.30.9.10">
    <property type="entry name" value="D-Amino Acid Oxidase, subunit A, domain 2"/>
    <property type="match status" value="1"/>
</dbReference>
<dbReference type="SUPFAM" id="SSF54373">
    <property type="entry name" value="FAD-linked reductases, C-terminal domain"/>
    <property type="match status" value="1"/>
</dbReference>
<proteinExistence type="inferred from homology"/>
<dbReference type="InterPro" id="IPR029043">
    <property type="entry name" value="GcvT/YgfZ_C"/>
</dbReference>
<dbReference type="InterPro" id="IPR028896">
    <property type="entry name" value="GcvT/YgfZ/DmdA"/>
</dbReference>
<evidence type="ECO:0000256" key="1">
    <source>
        <dbReference type="ARBA" id="ARBA00008609"/>
    </source>
</evidence>
<evidence type="ECO:0000259" key="4">
    <source>
        <dbReference type="Pfam" id="PF08669"/>
    </source>
</evidence>
<dbReference type="Pfam" id="PF08669">
    <property type="entry name" value="GCV_T_C"/>
    <property type="match status" value="1"/>
</dbReference>
<evidence type="ECO:0000259" key="3">
    <source>
        <dbReference type="Pfam" id="PF01571"/>
    </source>
</evidence>
<evidence type="ECO:0008006" key="8">
    <source>
        <dbReference type="Google" id="ProtNLM"/>
    </source>
</evidence>
<keyword evidence="7" id="KW-1185">Reference proteome</keyword>
<dbReference type="InterPro" id="IPR036188">
    <property type="entry name" value="FAD/NAD-bd_sf"/>
</dbReference>
<evidence type="ECO:0000259" key="2">
    <source>
        <dbReference type="Pfam" id="PF01266"/>
    </source>
</evidence>
<reference evidence="6 7" key="1">
    <citation type="journal article" date="2024" name="Ann. Entomol. Soc. Am.">
        <title>Genomic analyses of the southern and eastern yellowjacket wasps (Hymenoptera: Vespidae) reveal evolutionary signatures of social life.</title>
        <authorList>
            <person name="Catto M.A."/>
            <person name="Caine P.B."/>
            <person name="Orr S.E."/>
            <person name="Hunt B.G."/>
            <person name="Goodisman M.A.D."/>
        </authorList>
    </citation>
    <scope>NUCLEOTIDE SEQUENCE [LARGE SCALE GENOMIC DNA]</scope>
    <source>
        <strain evidence="6">232</strain>
        <tissue evidence="6">Head and thorax</tissue>
    </source>
</reference>
<dbReference type="Gene3D" id="3.30.1360.120">
    <property type="entry name" value="Probable tRNA modification gtpase trme, domain 1"/>
    <property type="match status" value="1"/>
</dbReference>
<dbReference type="InterPro" id="IPR027266">
    <property type="entry name" value="TrmE/GcvT-like"/>
</dbReference>
<name>A0ABD2BLJ5_VESMC</name>
<feature type="domain" description="FAD dependent oxidoreductase central" evidence="5">
    <location>
        <begin position="431"/>
        <end position="487"/>
    </location>
</feature>
<dbReference type="PANTHER" id="PTHR43757">
    <property type="entry name" value="AMINOMETHYLTRANSFERASE"/>
    <property type="match status" value="1"/>
</dbReference>
<organism evidence="6 7">
    <name type="scientific">Vespula maculifrons</name>
    <name type="common">Eastern yellow jacket</name>
    <name type="synonym">Wasp</name>
    <dbReference type="NCBI Taxonomy" id="7453"/>
    <lineage>
        <taxon>Eukaryota</taxon>
        <taxon>Metazoa</taxon>
        <taxon>Ecdysozoa</taxon>
        <taxon>Arthropoda</taxon>
        <taxon>Hexapoda</taxon>
        <taxon>Insecta</taxon>
        <taxon>Pterygota</taxon>
        <taxon>Neoptera</taxon>
        <taxon>Endopterygota</taxon>
        <taxon>Hymenoptera</taxon>
        <taxon>Apocrita</taxon>
        <taxon>Aculeata</taxon>
        <taxon>Vespoidea</taxon>
        <taxon>Vespidae</taxon>
        <taxon>Vespinae</taxon>
        <taxon>Vespula</taxon>
    </lineage>
</organism>
<gene>
    <name evidence="6" type="ORF">V1477_014448</name>
</gene>
<dbReference type="Proteomes" id="UP001607303">
    <property type="component" value="Unassembled WGS sequence"/>
</dbReference>
<dbReference type="SUPFAM" id="SSF101790">
    <property type="entry name" value="Aminomethyltransferase beta-barrel domain"/>
    <property type="match status" value="1"/>
</dbReference>
<dbReference type="SUPFAM" id="SSF51905">
    <property type="entry name" value="FAD/NAD(P)-binding domain"/>
    <property type="match status" value="1"/>
</dbReference>
<accession>A0ABD2BLJ5</accession>
<sequence>MLSQLHKICIRILLLRKKDIRKNRKYYSYLTNKNEVYRYKKVICISKNANNCRNYLNYSSENVTLPSQSQIVIAGAGTVANSVAYHLVLNGWHDVLVLEQSRIGSGTSCFGSGILGLFQPISHRNLISYSIKLYQKLQEMGYDIGLKQCGSINLAQTKDRIIALKRRMAYNVPTGLHCEILDKDHLKQLHPYLHVNDLEGAIWVPEDAVADPNAICEILARLAKQGGAKYIENCRIEQVYTKNKAVQSVRTNQGIVICEYFINCAGMWARELGLRCNPPVRIPAYPAEHFYAITPPLSPELKINLPCVRDFDSYSYIREWQGGLLVGWFEAEAKPAFENGLVPSKNWTRHVKDDPIHWKPLWDKILHRIPILKSLKKPDIYNYPDNFTPDGRWILGESPEVKNYFVAVGMNGNSLQGAGGIGKEVAECLINGESTQELLPFNVQRFLDLHNNKQYLQQRIKEIVGRNYAILYPHQSEYKYARKLRCSPLYSVLEEHGAIFGVKMAYERPLYFDSNYRRGQKKPVMPLGSFYKPKFFDFMKEEFQACREGVGIIDMSSFSKIEIKSSRLEVVNYLQKLCSNNANIPIGGIVHTGMQNERGGYENDCMLVRQAENSYFMVSPTSQQTRIYQWMSRHLPYDHSVGLNDVTSKYTVINMVGPKSTELLSELSNSDINLSPFTYKTVNVAYASDVMVMAFTHTGESGYCLYIPSEYALHVYSTLMEIGKDYGVRDVGVLTQRFMRIERFIPFWAEELTPFVTPYEAGCGYSVKLDKEYFIGKFALQRQKEQGVTKRLVLFMLNELDTNKNIWAWGGEPIYRNGEFVGTITSAGYGFATEKLICLGFISLPGMKYLQNNTNVVTTDFIMEPTSHYEIDIAGCRFSAKPHIHPLPIPALNSKLNKKYIPTPVTSYQSDISR</sequence>